<evidence type="ECO:0000313" key="2">
    <source>
        <dbReference type="Proteomes" id="UP000002630"/>
    </source>
</evidence>
<name>D8LAT4_ECTSI</name>
<sequence>MVAGTDGMIYRSITAHEGVHMVVSQPLARKPFQSSNPCFFWKGMLGTAGMVTRVASEVAKKA</sequence>
<dbReference type="EMBL" id="FN647682">
    <property type="protein sequence ID" value="CBN76443.1"/>
    <property type="molecule type" value="Genomic_DNA"/>
</dbReference>
<accession>D8LAT4</accession>
<dbReference type="Proteomes" id="UP000002630">
    <property type="component" value="Linkage Group LG01"/>
</dbReference>
<evidence type="ECO:0000313" key="1">
    <source>
        <dbReference type="EMBL" id="CBN76443.1"/>
    </source>
</evidence>
<dbReference type="EMBL" id="FN649726">
    <property type="protein sequence ID" value="CBN76443.1"/>
    <property type="molecule type" value="Genomic_DNA"/>
</dbReference>
<dbReference type="AlphaFoldDB" id="D8LAT4"/>
<proteinExistence type="predicted"/>
<organism evidence="1 2">
    <name type="scientific">Ectocarpus siliculosus</name>
    <name type="common">Brown alga</name>
    <name type="synonym">Conferva siliculosa</name>
    <dbReference type="NCBI Taxonomy" id="2880"/>
    <lineage>
        <taxon>Eukaryota</taxon>
        <taxon>Sar</taxon>
        <taxon>Stramenopiles</taxon>
        <taxon>Ochrophyta</taxon>
        <taxon>PX clade</taxon>
        <taxon>Phaeophyceae</taxon>
        <taxon>Ectocarpales</taxon>
        <taxon>Ectocarpaceae</taxon>
        <taxon>Ectocarpus</taxon>
    </lineage>
</organism>
<reference evidence="1 2" key="1">
    <citation type="journal article" date="2010" name="Nature">
        <title>The Ectocarpus genome and the independent evolution of multicellularity in brown algae.</title>
        <authorList>
            <person name="Cock J.M."/>
            <person name="Sterck L."/>
            <person name="Rouze P."/>
            <person name="Scornet D."/>
            <person name="Allen A.E."/>
            <person name="Amoutzias G."/>
            <person name="Anthouard V."/>
            <person name="Artiguenave F."/>
            <person name="Aury J.M."/>
            <person name="Badger J.H."/>
            <person name="Beszteri B."/>
            <person name="Billiau K."/>
            <person name="Bonnet E."/>
            <person name="Bothwell J.H."/>
            <person name="Bowler C."/>
            <person name="Boyen C."/>
            <person name="Brownlee C."/>
            <person name="Carrano C.J."/>
            <person name="Charrier B."/>
            <person name="Cho G.Y."/>
            <person name="Coelho S.M."/>
            <person name="Collen J."/>
            <person name="Corre E."/>
            <person name="Da Silva C."/>
            <person name="Delage L."/>
            <person name="Delaroque N."/>
            <person name="Dittami S.M."/>
            <person name="Doulbeau S."/>
            <person name="Elias M."/>
            <person name="Farnham G."/>
            <person name="Gachon C.M."/>
            <person name="Gschloessl B."/>
            <person name="Heesch S."/>
            <person name="Jabbari K."/>
            <person name="Jubin C."/>
            <person name="Kawai H."/>
            <person name="Kimura K."/>
            <person name="Kloareg B."/>
            <person name="Kupper F.C."/>
            <person name="Lang D."/>
            <person name="Le Bail A."/>
            <person name="Leblanc C."/>
            <person name="Lerouge P."/>
            <person name="Lohr M."/>
            <person name="Lopez P.J."/>
            <person name="Martens C."/>
            <person name="Maumus F."/>
            <person name="Michel G."/>
            <person name="Miranda-Saavedra D."/>
            <person name="Morales J."/>
            <person name="Moreau H."/>
            <person name="Motomura T."/>
            <person name="Nagasato C."/>
            <person name="Napoli C.A."/>
            <person name="Nelson D.R."/>
            <person name="Nyvall-Collen P."/>
            <person name="Peters A.F."/>
            <person name="Pommier C."/>
            <person name="Potin P."/>
            <person name="Poulain J."/>
            <person name="Quesneville H."/>
            <person name="Read B."/>
            <person name="Rensing S.A."/>
            <person name="Ritter A."/>
            <person name="Rousvoal S."/>
            <person name="Samanta M."/>
            <person name="Samson G."/>
            <person name="Schroeder D.C."/>
            <person name="Segurens B."/>
            <person name="Strittmatter M."/>
            <person name="Tonon T."/>
            <person name="Tregear J.W."/>
            <person name="Valentin K."/>
            <person name="von Dassow P."/>
            <person name="Yamagishi T."/>
            <person name="Van de Peer Y."/>
            <person name="Wincker P."/>
        </authorList>
    </citation>
    <scope>NUCLEOTIDE SEQUENCE [LARGE SCALE GENOMIC DNA]</scope>
    <source>
        <strain evidence="2">Ec32 / CCAP1310/4</strain>
    </source>
</reference>
<dbReference type="InParanoid" id="D8LAT4"/>
<keyword evidence="2" id="KW-1185">Reference proteome</keyword>
<protein>
    <submittedName>
        <fullName evidence="1">Uncharacterized protein</fullName>
    </submittedName>
</protein>
<gene>
    <name evidence="1" type="ORF">Esi_0000_0016</name>
</gene>